<dbReference type="InterPro" id="IPR015946">
    <property type="entry name" value="KH_dom-like_a/b"/>
</dbReference>
<organism evidence="1 2">
    <name type="scientific">Gracilibacillus dipsosauri</name>
    <dbReference type="NCBI Taxonomy" id="178340"/>
    <lineage>
        <taxon>Bacteria</taxon>
        <taxon>Bacillati</taxon>
        <taxon>Bacillota</taxon>
        <taxon>Bacilli</taxon>
        <taxon>Bacillales</taxon>
        <taxon>Bacillaceae</taxon>
        <taxon>Gracilibacillus</taxon>
    </lineage>
</organism>
<sequence length="141" mass="15090">MAEIKMVWNGNTKGNGKIQGENLKTDIAIPQSLGGSGEGTDPKELLLASAATCYATTLVYMLETKDLPVIEFTMKSKANVSREDGIQIIHQPHIVLTSEATEKQSQAADRAFISADKSCAVGNILKKADAQITIEGKVTVK</sequence>
<protein>
    <submittedName>
        <fullName evidence="1">Osmotically inducible protein OsmC</fullName>
    </submittedName>
</protein>
<proteinExistence type="predicted"/>
<dbReference type="SUPFAM" id="SSF82784">
    <property type="entry name" value="OsmC-like"/>
    <property type="match status" value="1"/>
</dbReference>
<dbReference type="Gene3D" id="3.30.300.20">
    <property type="match status" value="1"/>
</dbReference>
<accession>A0A317KW00</accession>
<dbReference type="Pfam" id="PF02566">
    <property type="entry name" value="OsmC"/>
    <property type="match status" value="1"/>
</dbReference>
<name>A0A317KW00_9BACI</name>
<evidence type="ECO:0000313" key="1">
    <source>
        <dbReference type="EMBL" id="PWU67681.1"/>
    </source>
</evidence>
<dbReference type="Proteomes" id="UP000245624">
    <property type="component" value="Unassembled WGS sequence"/>
</dbReference>
<dbReference type="InterPro" id="IPR052707">
    <property type="entry name" value="OsmC_Ohr_Peroxiredoxin"/>
</dbReference>
<evidence type="ECO:0000313" key="2">
    <source>
        <dbReference type="Proteomes" id="UP000245624"/>
    </source>
</evidence>
<dbReference type="PANTHER" id="PTHR42830:SF2">
    <property type="entry name" value="OSMC_OHR FAMILY PROTEIN"/>
    <property type="match status" value="1"/>
</dbReference>
<dbReference type="InterPro" id="IPR036102">
    <property type="entry name" value="OsmC/Ohrsf"/>
</dbReference>
<dbReference type="AlphaFoldDB" id="A0A317KW00"/>
<dbReference type="InterPro" id="IPR003718">
    <property type="entry name" value="OsmC/Ohr_fam"/>
</dbReference>
<dbReference type="RefSeq" id="WP_109985019.1">
    <property type="nucleotide sequence ID" value="NZ_QGTD01000013.1"/>
</dbReference>
<comment type="caution">
    <text evidence="1">The sequence shown here is derived from an EMBL/GenBank/DDBJ whole genome shotgun (WGS) entry which is preliminary data.</text>
</comment>
<dbReference type="OrthoDB" id="2242871at2"/>
<reference evidence="1 2" key="1">
    <citation type="submission" date="2018-05" db="EMBL/GenBank/DDBJ databases">
        <title>Genomic analysis of Gracilibacillus dipsosauri DD1 reveals novel features of a salt-tolerant amylase.</title>
        <authorList>
            <person name="Deutch C.E."/>
            <person name="Yang S."/>
        </authorList>
    </citation>
    <scope>NUCLEOTIDE SEQUENCE [LARGE SCALE GENOMIC DNA]</scope>
    <source>
        <strain evidence="1 2">DD1</strain>
    </source>
</reference>
<keyword evidence="2" id="KW-1185">Reference proteome</keyword>
<gene>
    <name evidence="1" type="ORF">DLJ74_14590</name>
</gene>
<dbReference type="EMBL" id="QGTD01000013">
    <property type="protein sequence ID" value="PWU67681.1"/>
    <property type="molecule type" value="Genomic_DNA"/>
</dbReference>
<dbReference type="PANTHER" id="PTHR42830">
    <property type="entry name" value="OSMOTICALLY INDUCIBLE FAMILY PROTEIN"/>
    <property type="match status" value="1"/>
</dbReference>